<dbReference type="GeneID" id="20672367"/>
<sequence>MEIICPIRYWLRRGDGFHPGQNEETRRGALVPKLESLTFSPFTQQRHASPNYGHLFSPLTFPLSTSLNFSFVLSLVLAVRFRAPIPTFTPCTILR</sequence>
<proteinExistence type="predicted"/>
<gene>
    <name evidence="1" type="ORF">HETIRDRAFT_388394</name>
</gene>
<accession>W4JZQ1</accession>
<evidence type="ECO:0000313" key="2">
    <source>
        <dbReference type="Proteomes" id="UP000030671"/>
    </source>
</evidence>
<dbReference type="Proteomes" id="UP000030671">
    <property type="component" value="Unassembled WGS sequence"/>
</dbReference>
<reference evidence="1 2" key="1">
    <citation type="journal article" date="2012" name="New Phytol.">
        <title>Insight into trade-off between wood decay and parasitism from the genome of a fungal forest pathogen.</title>
        <authorList>
            <person name="Olson A."/>
            <person name="Aerts A."/>
            <person name="Asiegbu F."/>
            <person name="Belbahri L."/>
            <person name="Bouzid O."/>
            <person name="Broberg A."/>
            <person name="Canback B."/>
            <person name="Coutinho P.M."/>
            <person name="Cullen D."/>
            <person name="Dalman K."/>
            <person name="Deflorio G."/>
            <person name="van Diepen L.T."/>
            <person name="Dunand C."/>
            <person name="Duplessis S."/>
            <person name="Durling M."/>
            <person name="Gonthier P."/>
            <person name="Grimwood J."/>
            <person name="Fossdal C.G."/>
            <person name="Hansson D."/>
            <person name="Henrissat B."/>
            <person name="Hietala A."/>
            <person name="Himmelstrand K."/>
            <person name="Hoffmeister D."/>
            <person name="Hogberg N."/>
            <person name="James T.Y."/>
            <person name="Karlsson M."/>
            <person name="Kohler A."/>
            <person name="Kues U."/>
            <person name="Lee Y.H."/>
            <person name="Lin Y.C."/>
            <person name="Lind M."/>
            <person name="Lindquist E."/>
            <person name="Lombard V."/>
            <person name="Lucas S."/>
            <person name="Lunden K."/>
            <person name="Morin E."/>
            <person name="Murat C."/>
            <person name="Park J."/>
            <person name="Raffaello T."/>
            <person name="Rouze P."/>
            <person name="Salamov A."/>
            <person name="Schmutz J."/>
            <person name="Solheim H."/>
            <person name="Stahlberg J."/>
            <person name="Velez H."/>
            <person name="de Vries R.P."/>
            <person name="Wiebenga A."/>
            <person name="Woodward S."/>
            <person name="Yakovlev I."/>
            <person name="Garbelotto M."/>
            <person name="Martin F."/>
            <person name="Grigoriev I.V."/>
            <person name="Stenlid J."/>
        </authorList>
    </citation>
    <scope>NUCLEOTIDE SEQUENCE [LARGE SCALE GENOMIC DNA]</scope>
    <source>
        <strain evidence="1 2">TC 32-1</strain>
    </source>
</reference>
<dbReference type="AlphaFoldDB" id="W4JZQ1"/>
<dbReference type="RefSeq" id="XP_009550295.1">
    <property type="nucleotide sequence ID" value="XM_009552000.1"/>
</dbReference>
<name>W4JZQ1_HETIT</name>
<dbReference type="HOGENOM" id="CLU_2373057_0_0_1"/>
<dbReference type="InParanoid" id="W4JZQ1"/>
<protein>
    <submittedName>
        <fullName evidence="1">Uncharacterized protein</fullName>
    </submittedName>
</protein>
<dbReference type="KEGG" id="hir:HETIRDRAFT_388394"/>
<keyword evidence="2" id="KW-1185">Reference proteome</keyword>
<organism evidence="1 2">
    <name type="scientific">Heterobasidion irregulare (strain TC 32-1)</name>
    <dbReference type="NCBI Taxonomy" id="747525"/>
    <lineage>
        <taxon>Eukaryota</taxon>
        <taxon>Fungi</taxon>
        <taxon>Dikarya</taxon>
        <taxon>Basidiomycota</taxon>
        <taxon>Agaricomycotina</taxon>
        <taxon>Agaricomycetes</taxon>
        <taxon>Russulales</taxon>
        <taxon>Bondarzewiaceae</taxon>
        <taxon>Heterobasidion</taxon>
        <taxon>Heterobasidion annosum species complex</taxon>
    </lineage>
</organism>
<evidence type="ECO:0000313" key="1">
    <source>
        <dbReference type="EMBL" id="ETW78316.1"/>
    </source>
</evidence>
<dbReference type="EMBL" id="KI925462">
    <property type="protein sequence ID" value="ETW78316.1"/>
    <property type="molecule type" value="Genomic_DNA"/>
</dbReference>